<dbReference type="InterPro" id="IPR002641">
    <property type="entry name" value="PNPLA_dom"/>
</dbReference>
<dbReference type="GO" id="GO:0005811">
    <property type="term" value="C:lipid droplet"/>
    <property type="evidence" value="ECO:0007669"/>
    <property type="project" value="TreeGrafter"/>
</dbReference>
<evidence type="ECO:0000256" key="4">
    <source>
        <dbReference type="PROSITE-ProRule" id="PRU01161"/>
    </source>
</evidence>
<dbReference type="Pfam" id="PF01734">
    <property type="entry name" value="Patatin"/>
    <property type="match status" value="1"/>
</dbReference>
<feature type="domain" description="PNPLA" evidence="5">
    <location>
        <begin position="11"/>
        <end position="180"/>
    </location>
</feature>
<accession>A0A6P8GHV5</accession>
<dbReference type="InterPro" id="IPR033562">
    <property type="entry name" value="PLPL"/>
</dbReference>
<dbReference type="CTD" id="80339"/>
<dbReference type="PANTHER" id="PTHR12406:SF22">
    <property type="entry name" value="1-ACYLGLYCEROL-3-PHOSPHATE O-ACYLTRANSFERASE PNPLA3"/>
    <property type="match status" value="1"/>
</dbReference>
<dbReference type="InterPro" id="IPR033903">
    <property type="entry name" value="PNPLA2"/>
</dbReference>
<evidence type="ECO:0000313" key="7">
    <source>
        <dbReference type="RefSeq" id="XP_031438638.1"/>
    </source>
</evidence>
<feature type="short sequence motif" description="DGA/G" evidence="4">
    <location>
        <begin position="167"/>
        <end position="169"/>
    </location>
</feature>
<organism evidence="6 7">
    <name type="scientific">Clupea harengus</name>
    <name type="common">Atlantic herring</name>
    <dbReference type="NCBI Taxonomy" id="7950"/>
    <lineage>
        <taxon>Eukaryota</taxon>
        <taxon>Metazoa</taxon>
        <taxon>Chordata</taxon>
        <taxon>Craniata</taxon>
        <taxon>Vertebrata</taxon>
        <taxon>Euteleostomi</taxon>
        <taxon>Actinopterygii</taxon>
        <taxon>Neopterygii</taxon>
        <taxon>Teleostei</taxon>
        <taxon>Clupei</taxon>
        <taxon>Clupeiformes</taxon>
        <taxon>Clupeoidei</taxon>
        <taxon>Clupeidae</taxon>
        <taxon>Clupea</taxon>
    </lineage>
</organism>
<dbReference type="KEGG" id="char:105890593"/>
<dbReference type="GO" id="GO:0005737">
    <property type="term" value="C:cytoplasm"/>
    <property type="evidence" value="ECO:0007669"/>
    <property type="project" value="TreeGrafter"/>
</dbReference>
<reference evidence="7" key="1">
    <citation type="submission" date="2025-08" db="UniProtKB">
        <authorList>
            <consortium name="RefSeq"/>
        </authorList>
    </citation>
    <scope>IDENTIFICATION</scope>
</reference>
<dbReference type="GO" id="GO:0016020">
    <property type="term" value="C:membrane"/>
    <property type="evidence" value="ECO:0007669"/>
    <property type="project" value="TreeGrafter"/>
</dbReference>
<evidence type="ECO:0000256" key="3">
    <source>
        <dbReference type="ARBA" id="ARBA00023098"/>
    </source>
</evidence>
<dbReference type="GO" id="GO:0010898">
    <property type="term" value="P:positive regulation of triglyceride catabolic process"/>
    <property type="evidence" value="ECO:0007669"/>
    <property type="project" value="InterPro"/>
</dbReference>
<protein>
    <recommendedName>
        <fullName evidence="1">triacylglycerol lipase</fullName>
        <ecNumber evidence="1">3.1.1.3</ecNumber>
    </recommendedName>
</protein>
<feature type="short sequence motif" description="GXGXXG" evidence="4">
    <location>
        <begin position="15"/>
        <end position="20"/>
    </location>
</feature>
<dbReference type="CDD" id="cd07220">
    <property type="entry name" value="Pat_PNPLA2"/>
    <property type="match status" value="1"/>
</dbReference>
<proteinExistence type="predicted"/>
<dbReference type="RefSeq" id="XP_031438638.1">
    <property type="nucleotide sequence ID" value="XM_031582778.2"/>
</dbReference>
<feature type="active site" description="Proton acceptor" evidence="4">
    <location>
        <position position="167"/>
    </location>
</feature>
<dbReference type="PROSITE" id="PS51635">
    <property type="entry name" value="PNPLA"/>
    <property type="match status" value="1"/>
</dbReference>
<dbReference type="AlphaFoldDB" id="A0A6P8GHV5"/>
<dbReference type="Gene3D" id="3.40.1090.10">
    <property type="entry name" value="Cytosolic phospholipase A2 catalytic domain"/>
    <property type="match status" value="2"/>
</dbReference>
<feature type="short sequence motif" description="GXSXG" evidence="4">
    <location>
        <begin position="46"/>
        <end position="50"/>
    </location>
</feature>
<evidence type="ECO:0000259" key="5">
    <source>
        <dbReference type="PROSITE" id="PS51635"/>
    </source>
</evidence>
<sequence length="460" mass="50331">MMFAGKDHWNLSFAGCGFLGVYHIGVASCLLEQAPEFVHGAANIYGSSAGALTAAVLASRASIAKCCEEVIGLAREARSRNLGPLHPSFNLVKVMRSGLQRNLPADAHTLASGRLSVSLTRVSDGKNVLVSQFSSKEELIQALICSCFIPVYCGLFPPSFRGVRYVDGGISDNLPQAGQKNTVSISPFSGESDICPRGNSSSFHEFRLTNTSIQMSLGNMHRLSRALFPPEPKVLAEMCQNGYKDAMRFLQDNNLLRRDWPSTGPALADDLTTRCCSCSGQKSTVGMETTKEWVLRRLRLLGRKQWCLDEERVGHLPAHIKKVFCAACREKKGLYGQVSDLLPLRMASVMLMPYTLPIQSAYSAAQRFVEWIPEFPADVSWLVDVAGAAYRQAWRGTEAGRDTSAPQPPPLMEQDGHLSISTVDLHGYSWNFADSPSPPRSPCTPSPTPRQICCFVGSHD</sequence>
<dbReference type="GO" id="GO:0004806">
    <property type="term" value="F:triacylglycerol lipase activity"/>
    <property type="evidence" value="ECO:0007669"/>
    <property type="project" value="UniProtKB-EC"/>
</dbReference>
<dbReference type="InterPro" id="IPR016035">
    <property type="entry name" value="Acyl_Trfase/lysoPLipase"/>
</dbReference>
<name>A0A6P8GHV5_CLUHA</name>
<dbReference type="Proteomes" id="UP000515152">
    <property type="component" value="Chromosome 16"/>
</dbReference>
<feature type="active site" description="Nucleophile" evidence="4">
    <location>
        <position position="48"/>
    </location>
</feature>
<dbReference type="GO" id="GO:0019433">
    <property type="term" value="P:triglyceride catabolic process"/>
    <property type="evidence" value="ECO:0007669"/>
    <property type="project" value="TreeGrafter"/>
</dbReference>
<dbReference type="GeneID" id="105890593"/>
<dbReference type="SUPFAM" id="SSF52151">
    <property type="entry name" value="FabD/lysophospholipase-like"/>
    <property type="match status" value="1"/>
</dbReference>
<dbReference type="EC" id="3.1.1.3" evidence="1"/>
<gene>
    <name evidence="7" type="primary">pnpla3</name>
</gene>
<dbReference type="PROSITE" id="PS51257">
    <property type="entry name" value="PROKAR_LIPOPROTEIN"/>
    <property type="match status" value="1"/>
</dbReference>
<dbReference type="OrthoDB" id="197155at2759"/>
<evidence type="ECO:0000256" key="1">
    <source>
        <dbReference type="ARBA" id="ARBA00013279"/>
    </source>
</evidence>
<evidence type="ECO:0000313" key="6">
    <source>
        <dbReference type="Proteomes" id="UP000515152"/>
    </source>
</evidence>
<keyword evidence="3 4" id="KW-0443">Lipid metabolism</keyword>
<dbReference type="PANTHER" id="PTHR12406">
    <property type="entry name" value="CALCIUM-INDEPENDENT PHOSPHOLIPASE A2 IPLA2 -RELATED"/>
    <property type="match status" value="1"/>
</dbReference>
<evidence type="ECO:0000256" key="2">
    <source>
        <dbReference type="ARBA" id="ARBA00022801"/>
    </source>
</evidence>
<dbReference type="GO" id="GO:0055088">
    <property type="term" value="P:lipid homeostasis"/>
    <property type="evidence" value="ECO:0007669"/>
    <property type="project" value="TreeGrafter"/>
</dbReference>
<keyword evidence="6" id="KW-1185">Reference proteome</keyword>
<dbReference type="FunFam" id="3.40.1090.10:FF:000003">
    <property type="entry name" value="Patatin-like phospholipase domain-containing protein 2"/>
    <property type="match status" value="1"/>
</dbReference>
<keyword evidence="4" id="KW-0442">Lipid degradation</keyword>
<keyword evidence="2 4" id="KW-0378">Hydrolase</keyword>